<protein>
    <submittedName>
        <fullName evidence="2">Uncharacterized protein</fullName>
    </submittedName>
</protein>
<accession>A0A1V8T9G5</accession>
<dbReference type="AlphaFoldDB" id="A0A1V8T9G5"/>
<feature type="region of interest" description="Disordered" evidence="1">
    <location>
        <begin position="1"/>
        <end position="31"/>
    </location>
</feature>
<organism evidence="2 3">
    <name type="scientific">Cryoendolithus antarcticus</name>
    <dbReference type="NCBI Taxonomy" id="1507870"/>
    <lineage>
        <taxon>Eukaryota</taxon>
        <taxon>Fungi</taxon>
        <taxon>Dikarya</taxon>
        <taxon>Ascomycota</taxon>
        <taxon>Pezizomycotina</taxon>
        <taxon>Dothideomycetes</taxon>
        <taxon>Dothideomycetidae</taxon>
        <taxon>Cladosporiales</taxon>
        <taxon>Cladosporiaceae</taxon>
        <taxon>Cryoendolithus</taxon>
    </lineage>
</organism>
<evidence type="ECO:0000256" key="1">
    <source>
        <dbReference type="SAM" id="MobiDB-lite"/>
    </source>
</evidence>
<evidence type="ECO:0000313" key="3">
    <source>
        <dbReference type="Proteomes" id="UP000192596"/>
    </source>
</evidence>
<feature type="compositionally biased region" description="Low complexity" evidence="1">
    <location>
        <begin position="14"/>
        <end position="31"/>
    </location>
</feature>
<dbReference type="EMBL" id="NAJO01000013">
    <property type="protein sequence ID" value="OQO08046.1"/>
    <property type="molecule type" value="Genomic_DNA"/>
</dbReference>
<proteinExistence type="predicted"/>
<gene>
    <name evidence="2" type="ORF">B0A48_06839</name>
</gene>
<dbReference type="InParanoid" id="A0A1V8T9G5"/>
<comment type="caution">
    <text evidence="2">The sequence shown here is derived from an EMBL/GenBank/DDBJ whole genome shotgun (WGS) entry which is preliminary data.</text>
</comment>
<feature type="region of interest" description="Disordered" evidence="1">
    <location>
        <begin position="50"/>
        <end position="74"/>
    </location>
</feature>
<reference evidence="3" key="1">
    <citation type="submission" date="2017-03" db="EMBL/GenBank/DDBJ databases">
        <title>Genomes of endolithic fungi from Antarctica.</title>
        <authorList>
            <person name="Coleine C."/>
            <person name="Masonjones S."/>
            <person name="Stajich J.E."/>
        </authorList>
    </citation>
    <scope>NUCLEOTIDE SEQUENCE [LARGE SCALE GENOMIC DNA]</scope>
    <source>
        <strain evidence="3">CCFEE 5527</strain>
    </source>
</reference>
<sequence length="74" mass="7685">MSGLAPPQRNPSVGPGAMGQQPAQQQGGQAQNLNQIVSINICTLYFSQPPAAPKRPATARSYAEPAGPEEIVSL</sequence>
<keyword evidence="3" id="KW-1185">Reference proteome</keyword>
<dbReference type="Proteomes" id="UP000192596">
    <property type="component" value="Unassembled WGS sequence"/>
</dbReference>
<name>A0A1V8T9G5_9PEZI</name>
<evidence type="ECO:0000313" key="2">
    <source>
        <dbReference type="EMBL" id="OQO08046.1"/>
    </source>
</evidence>